<name>A0A4Q9GR15_9MICO</name>
<dbReference type="GO" id="GO:0016787">
    <property type="term" value="F:hydrolase activity"/>
    <property type="evidence" value="ECO:0007669"/>
    <property type="project" value="UniProtKB-KW"/>
</dbReference>
<dbReference type="PRINTS" id="PR00412">
    <property type="entry name" value="EPOXHYDRLASE"/>
</dbReference>
<dbReference type="SUPFAM" id="SSF53474">
    <property type="entry name" value="alpha/beta-Hydrolases"/>
    <property type="match status" value="1"/>
</dbReference>
<organism evidence="2 3">
    <name type="scientific">Glaciihabitans arcticus</name>
    <dbReference type="NCBI Taxonomy" id="2668039"/>
    <lineage>
        <taxon>Bacteria</taxon>
        <taxon>Bacillati</taxon>
        <taxon>Actinomycetota</taxon>
        <taxon>Actinomycetes</taxon>
        <taxon>Micrococcales</taxon>
        <taxon>Microbacteriaceae</taxon>
        <taxon>Glaciihabitans</taxon>
    </lineage>
</organism>
<accession>A0A4Q9GR15</accession>
<reference evidence="3" key="1">
    <citation type="submission" date="2019-02" db="EMBL/GenBank/DDBJ databases">
        <title>Glaciihabitans arcticus sp. nov., a psychrotolerant bacterium isolated from polar soil.</title>
        <authorList>
            <person name="Dahal R.H."/>
        </authorList>
    </citation>
    <scope>NUCLEOTIDE SEQUENCE [LARGE SCALE GENOMIC DNA]</scope>
    <source>
        <strain evidence="3">RP-3-7</strain>
    </source>
</reference>
<dbReference type="InterPro" id="IPR000073">
    <property type="entry name" value="AB_hydrolase_1"/>
</dbReference>
<proteinExistence type="predicted"/>
<dbReference type="PANTHER" id="PTHR46438:SF11">
    <property type="entry name" value="LIPASE-RELATED"/>
    <property type="match status" value="1"/>
</dbReference>
<dbReference type="Pfam" id="PF12697">
    <property type="entry name" value="Abhydrolase_6"/>
    <property type="match status" value="1"/>
</dbReference>
<comment type="caution">
    <text evidence="2">The sequence shown here is derived from an EMBL/GenBank/DDBJ whole genome shotgun (WGS) entry which is preliminary data.</text>
</comment>
<dbReference type="AlphaFoldDB" id="A0A4Q9GR15"/>
<gene>
    <name evidence="2" type="ORF">EYE40_06160</name>
</gene>
<dbReference type="RefSeq" id="WP_130981126.1">
    <property type="nucleotide sequence ID" value="NZ_SISG01000001.1"/>
</dbReference>
<dbReference type="EMBL" id="SISG01000001">
    <property type="protein sequence ID" value="TBN57015.1"/>
    <property type="molecule type" value="Genomic_DNA"/>
</dbReference>
<dbReference type="Gene3D" id="3.40.50.1820">
    <property type="entry name" value="alpha/beta hydrolase"/>
    <property type="match status" value="1"/>
</dbReference>
<keyword evidence="2" id="KW-0378">Hydrolase</keyword>
<dbReference type="Proteomes" id="UP000294194">
    <property type="component" value="Unassembled WGS sequence"/>
</dbReference>
<feature type="domain" description="AB hydrolase-1" evidence="1">
    <location>
        <begin position="27"/>
        <end position="259"/>
    </location>
</feature>
<evidence type="ECO:0000313" key="2">
    <source>
        <dbReference type="EMBL" id="TBN57015.1"/>
    </source>
</evidence>
<dbReference type="PANTHER" id="PTHR46438">
    <property type="entry name" value="ALPHA/BETA-HYDROLASES SUPERFAMILY PROTEIN"/>
    <property type="match status" value="1"/>
</dbReference>
<protein>
    <submittedName>
        <fullName evidence="2">Alpha/beta hydrolase</fullName>
    </submittedName>
</protein>
<evidence type="ECO:0000259" key="1">
    <source>
        <dbReference type="Pfam" id="PF12697"/>
    </source>
</evidence>
<keyword evidence="3" id="KW-1185">Reference proteome</keyword>
<dbReference type="PRINTS" id="PR00111">
    <property type="entry name" value="ABHYDROLASE"/>
</dbReference>
<dbReference type="InterPro" id="IPR000639">
    <property type="entry name" value="Epox_hydrolase-like"/>
</dbReference>
<dbReference type="InterPro" id="IPR029058">
    <property type="entry name" value="AB_hydrolase_fold"/>
</dbReference>
<evidence type="ECO:0000313" key="3">
    <source>
        <dbReference type="Proteomes" id="UP000294194"/>
    </source>
</evidence>
<sequence length="270" mass="28687">MTISQTQFLALPEGRIAFDSTGSGPLVVLVPGMGDLRSSYRFLVPLLVEAGHRVVTTDLRGHGDSDATFRAYGGEQTAEDVAALLRHLGEPAVLVGNSLAAASAVRIAADHPELVRGIALLGPFVRNPNAGAAMMVVFRVMMLPAWVSLSWKAYFPTLFAGTKPADLKEYVATVVAALRRPGHARALSLTARTSHEHAELALPRVTTPSLVVMGDKDPDFPDPVKEANWIGTELGSTVAIVPEAGHYPQSQRPQLVAAALMDFVKGLPVA</sequence>